<dbReference type="Proteomes" id="UP001178461">
    <property type="component" value="Chromosome 2"/>
</dbReference>
<protein>
    <recommendedName>
        <fullName evidence="4">Secreted protein</fullName>
    </recommendedName>
</protein>
<evidence type="ECO:0008006" key="4">
    <source>
        <dbReference type="Google" id="ProtNLM"/>
    </source>
</evidence>
<evidence type="ECO:0000313" key="2">
    <source>
        <dbReference type="EMBL" id="CAI5766123.1"/>
    </source>
</evidence>
<evidence type="ECO:0000313" key="3">
    <source>
        <dbReference type="Proteomes" id="UP001178461"/>
    </source>
</evidence>
<keyword evidence="1" id="KW-0732">Signal</keyword>
<feature type="signal peptide" evidence="1">
    <location>
        <begin position="1"/>
        <end position="29"/>
    </location>
</feature>
<reference evidence="2" key="1">
    <citation type="submission" date="2022-12" db="EMBL/GenBank/DDBJ databases">
        <authorList>
            <person name="Alioto T."/>
            <person name="Alioto T."/>
            <person name="Gomez Garrido J."/>
        </authorList>
    </citation>
    <scope>NUCLEOTIDE SEQUENCE</scope>
</reference>
<gene>
    <name evidence="2" type="ORF">PODLI_1B026321</name>
</gene>
<accession>A0AA35JWM6</accession>
<dbReference type="AlphaFoldDB" id="A0AA35JWM6"/>
<sequence>MPSLGTPTFSFFGILHVFCSHETCTPCTAEYIQLYMRVIDWCNEDVRLGKRFEYSWEQIPRRSIACVQICLAYSAETAALSALTSLCFHLCQITNTYLEIPCQFSSTATCWYLKGKGIPDR</sequence>
<feature type="chain" id="PRO_5041307970" description="Secreted protein" evidence="1">
    <location>
        <begin position="30"/>
        <end position="121"/>
    </location>
</feature>
<proteinExistence type="predicted"/>
<evidence type="ECO:0000256" key="1">
    <source>
        <dbReference type="SAM" id="SignalP"/>
    </source>
</evidence>
<name>A0AA35JWM6_9SAUR</name>
<keyword evidence="3" id="KW-1185">Reference proteome</keyword>
<organism evidence="2 3">
    <name type="scientific">Podarcis lilfordi</name>
    <name type="common">Lilford's wall lizard</name>
    <dbReference type="NCBI Taxonomy" id="74358"/>
    <lineage>
        <taxon>Eukaryota</taxon>
        <taxon>Metazoa</taxon>
        <taxon>Chordata</taxon>
        <taxon>Craniata</taxon>
        <taxon>Vertebrata</taxon>
        <taxon>Euteleostomi</taxon>
        <taxon>Lepidosauria</taxon>
        <taxon>Squamata</taxon>
        <taxon>Bifurcata</taxon>
        <taxon>Unidentata</taxon>
        <taxon>Episquamata</taxon>
        <taxon>Laterata</taxon>
        <taxon>Lacertibaenia</taxon>
        <taxon>Lacertidae</taxon>
        <taxon>Podarcis</taxon>
    </lineage>
</organism>
<dbReference type="EMBL" id="OX395127">
    <property type="protein sequence ID" value="CAI5766123.1"/>
    <property type="molecule type" value="Genomic_DNA"/>
</dbReference>